<dbReference type="InterPro" id="IPR036390">
    <property type="entry name" value="WH_DNA-bd_sf"/>
</dbReference>
<dbReference type="Pfam" id="PF03551">
    <property type="entry name" value="PadR"/>
    <property type="match status" value="1"/>
</dbReference>
<dbReference type="PANTHER" id="PTHR33169">
    <property type="entry name" value="PADR-FAMILY TRANSCRIPTIONAL REGULATOR"/>
    <property type="match status" value="1"/>
</dbReference>
<comment type="caution">
    <text evidence="2">The sequence shown here is derived from an EMBL/GenBank/DDBJ whole genome shotgun (WGS) entry which is preliminary data.</text>
</comment>
<dbReference type="InterPro" id="IPR052509">
    <property type="entry name" value="Metal_resp_DNA-bind_regulator"/>
</dbReference>
<evidence type="ECO:0000313" key="3">
    <source>
        <dbReference type="Proteomes" id="UP000029585"/>
    </source>
</evidence>
<organism evidence="2 3">
    <name type="scientific">Flavonifractor plautii 1_3_50AFAA</name>
    <dbReference type="NCBI Taxonomy" id="742738"/>
    <lineage>
        <taxon>Bacteria</taxon>
        <taxon>Bacillati</taxon>
        <taxon>Bacillota</taxon>
        <taxon>Clostridia</taxon>
        <taxon>Eubacteriales</taxon>
        <taxon>Oscillospiraceae</taxon>
        <taxon>Flavonifractor</taxon>
    </lineage>
</organism>
<dbReference type="eggNOG" id="COG1695">
    <property type="taxonomic scope" value="Bacteria"/>
</dbReference>
<name>A0A096DB43_FLAPL</name>
<reference evidence="2 3" key="1">
    <citation type="submission" date="2011-08" db="EMBL/GenBank/DDBJ databases">
        <title>The Genome Sequence of Clostridium orbiscindens 1_3_50AFAA.</title>
        <authorList>
            <consortium name="The Broad Institute Genome Sequencing Platform"/>
            <person name="Earl A."/>
            <person name="Ward D."/>
            <person name="Feldgarden M."/>
            <person name="Gevers D."/>
            <person name="Daigneault M."/>
            <person name="Strauss J."/>
            <person name="Allen-Vercoe E."/>
            <person name="Young S.K."/>
            <person name="Zeng Q."/>
            <person name="Gargeya S."/>
            <person name="Fitzgerald M."/>
            <person name="Haas B."/>
            <person name="Abouelleil A."/>
            <person name="Alvarado L."/>
            <person name="Arachchi H.M."/>
            <person name="Berlin A."/>
            <person name="Brown A."/>
            <person name="Chapman S.B."/>
            <person name="Chen Z."/>
            <person name="Dunbar C."/>
            <person name="Freedman E."/>
            <person name="Gearin G."/>
            <person name="Gellesch M."/>
            <person name="Goldberg J."/>
            <person name="Griggs A."/>
            <person name="Gujja S."/>
            <person name="Heiman D."/>
            <person name="Howarth C."/>
            <person name="Larson L."/>
            <person name="Lui A."/>
            <person name="MacDonald P.J.P."/>
            <person name="Montmayeur A."/>
            <person name="Murphy C."/>
            <person name="Neiman D."/>
            <person name="Pearson M."/>
            <person name="Priest M."/>
            <person name="Roberts A."/>
            <person name="Saif S."/>
            <person name="Shea T."/>
            <person name="Shenoy N."/>
            <person name="Sisk P."/>
            <person name="Stolte C."/>
            <person name="Sykes S."/>
            <person name="Wortman J."/>
            <person name="Nusbaum C."/>
            <person name="Birren B."/>
        </authorList>
    </citation>
    <scope>NUCLEOTIDE SEQUENCE [LARGE SCALE GENOMIC DNA]</scope>
    <source>
        <strain evidence="2 3">1_3_50AFAA</strain>
    </source>
</reference>
<proteinExistence type="predicted"/>
<feature type="domain" description="Transcription regulator PadR N-terminal" evidence="1">
    <location>
        <begin position="17"/>
        <end position="90"/>
    </location>
</feature>
<dbReference type="HOGENOM" id="CLU_063440_3_3_9"/>
<dbReference type="RefSeq" id="WP_007492128.1">
    <property type="nucleotide sequence ID" value="NZ_KN174163.1"/>
</dbReference>
<dbReference type="Proteomes" id="UP000029585">
    <property type="component" value="Unassembled WGS sequence"/>
</dbReference>
<dbReference type="InterPro" id="IPR036388">
    <property type="entry name" value="WH-like_DNA-bd_sf"/>
</dbReference>
<accession>A0A096DB43</accession>
<dbReference type="PATRIC" id="fig|742738.3.peg.2613"/>
<sequence length="115" mass="12951">MKKADKNLLSGSTTLLVLSLLSSGDKYGYEMIAELEARSDHTFTLKEGTLYPILHTLEKDGAVKSYEKEAPTGRMRKYYRITRKGLRLLDEKKEEWVEFTHTVNAILAGTSPALA</sequence>
<dbReference type="GeneID" id="63974520"/>
<protein>
    <recommendedName>
        <fullName evidence="1">Transcription regulator PadR N-terminal domain-containing protein</fullName>
    </recommendedName>
</protein>
<dbReference type="EMBL" id="ADLO01000080">
    <property type="protein sequence ID" value="KGF54739.1"/>
    <property type="molecule type" value="Genomic_DNA"/>
</dbReference>
<dbReference type="PANTHER" id="PTHR33169:SF14">
    <property type="entry name" value="TRANSCRIPTIONAL REGULATOR RV3488"/>
    <property type="match status" value="1"/>
</dbReference>
<dbReference type="SUPFAM" id="SSF46785">
    <property type="entry name" value="Winged helix' DNA-binding domain"/>
    <property type="match status" value="1"/>
</dbReference>
<gene>
    <name evidence="2" type="ORF">HMPREF9460_02547</name>
</gene>
<dbReference type="Gene3D" id="1.10.10.10">
    <property type="entry name" value="Winged helix-like DNA-binding domain superfamily/Winged helix DNA-binding domain"/>
    <property type="match status" value="1"/>
</dbReference>
<dbReference type="InterPro" id="IPR005149">
    <property type="entry name" value="Tscrpt_reg_PadR_N"/>
</dbReference>
<evidence type="ECO:0000259" key="1">
    <source>
        <dbReference type="Pfam" id="PF03551"/>
    </source>
</evidence>
<keyword evidence="3" id="KW-1185">Reference proteome</keyword>
<evidence type="ECO:0000313" key="2">
    <source>
        <dbReference type="EMBL" id="KGF54739.1"/>
    </source>
</evidence>
<dbReference type="AlphaFoldDB" id="A0A096DB43"/>